<dbReference type="InterPro" id="IPR003593">
    <property type="entry name" value="AAA+_ATPase"/>
</dbReference>
<dbReference type="Proteomes" id="UP000248606">
    <property type="component" value="Unassembled WGS sequence"/>
</dbReference>
<comment type="subcellular location">
    <subcellularLocation>
        <location evidence="1">Cell membrane</location>
        <topology evidence="1">Peripheral membrane protein</topology>
    </subcellularLocation>
</comment>
<dbReference type="AlphaFoldDB" id="A0A2W5ICP8"/>
<keyword evidence="2" id="KW-0813">Transport</keyword>
<feature type="region of interest" description="Disordered" evidence="6">
    <location>
        <begin position="335"/>
        <end position="355"/>
    </location>
</feature>
<dbReference type="SUPFAM" id="SSF52540">
    <property type="entry name" value="P-loop containing nucleoside triphosphate hydrolases"/>
    <property type="match status" value="1"/>
</dbReference>
<dbReference type="PANTHER" id="PTHR42711">
    <property type="entry name" value="ABC TRANSPORTER ATP-BINDING PROTEIN"/>
    <property type="match status" value="1"/>
</dbReference>
<reference evidence="8 9" key="1">
    <citation type="submission" date="2017-08" db="EMBL/GenBank/DDBJ databases">
        <title>Infants hospitalized years apart are colonized by the same room-sourced microbial strains.</title>
        <authorList>
            <person name="Brooks B."/>
            <person name="Olm M.R."/>
            <person name="Firek B.A."/>
            <person name="Baker R."/>
            <person name="Thomas B.C."/>
            <person name="Morowitz M.J."/>
            <person name="Banfield J.F."/>
        </authorList>
    </citation>
    <scope>NUCLEOTIDE SEQUENCE [LARGE SCALE GENOMIC DNA]</scope>
    <source>
        <strain evidence="8">S2_006_000_R1_57</strain>
    </source>
</reference>
<dbReference type="InterPro" id="IPR027417">
    <property type="entry name" value="P-loop_NTPase"/>
</dbReference>
<evidence type="ECO:0000256" key="1">
    <source>
        <dbReference type="ARBA" id="ARBA00004202"/>
    </source>
</evidence>
<feature type="domain" description="ABC transporter" evidence="7">
    <location>
        <begin position="8"/>
        <end position="231"/>
    </location>
</feature>
<evidence type="ECO:0000256" key="3">
    <source>
        <dbReference type="ARBA" id="ARBA00022741"/>
    </source>
</evidence>
<evidence type="ECO:0000256" key="2">
    <source>
        <dbReference type="ARBA" id="ARBA00022448"/>
    </source>
</evidence>
<dbReference type="GO" id="GO:0016887">
    <property type="term" value="F:ATP hydrolysis activity"/>
    <property type="evidence" value="ECO:0007669"/>
    <property type="project" value="InterPro"/>
</dbReference>
<evidence type="ECO:0000256" key="4">
    <source>
        <dbReference type="ARBA" id="ARBA00022840"/>
    </source>
</evidence>
<dbReference type="GO" id="GO:0005524">
    <property type="term" value="F:ATP binding"/>
    <property type="evidence" value="ECO:0007669"/>
    <property type="project" value="UniProtKB-KW"/>
</dbReference>
<keyword evidence="3" id="KW-0547">Nucleotide-binding</keyword>
<dbReference type="GO" id="GO:0046677">
    <property type="term" value="P:response to antibiotic"/>
    <property type="evidence" value="ECO:0007669"/>
    <property type="project" value="UniProtKB-KW"/>
</dbReference>
<dbReference type="SMART" id="SM00382">
    <property type="entry name" value="AAA"/>
    <property type="match status" value="1"/>
</dbReference>
<evidence type="ECO:0000256" key="5">
    <source>
        <dbReference type="ARBA" id="ARBA00023251"/>
    </source>
</evidence>
<evidence type="ECO:0000313" key="9">
    <source>
        <dbReference type="Proteomes" id="UP000248606"/>
    </source>
</evidence>
<sequence length="355" mass="37051">MGATGAAISVSGVTKRFDDITAVDNVSLTIHPGEVIALLGHNGAGKTTLLDMILGFTTPDSGSITVLGGVPAETAHSGRIGAMLQSGGLLKDLSVRDTLAFVAKCHVDHLPIPQVIERAGLSDFADRKVGKCSGGQVQRLRFALALLSDPDILILDEPTAGLDAAARRDFWETMRGEAQRGHTVIFATHYLQEADDFADRLVLIRSGRIVLDGATTDLLSSSTRHLTGTWCSTTSPIEVAAGLGLPPTAVTYSAGRDGTTSTTTIDTVDNTDAATADSHATSPDPHDQLVTFTCADTDALALELLRRGCIRDITIATSSVEDLFFEYGIGDTPADSSGATADTAVTVDSGKESAQ</sequence>
<protein>
    <submittedName>
        <fullName evidence="8">ABC transporter ATP-binding protein</fullName>
    </submittedName>
</protein>
<keyword evidence="4 8" id="KW-0067">ATP-binding</keyword>
<proteinExistence type="predicted"/>
<dbReference type="InterPro" id="IPR050763">
    <property type="entry name" value="ABC_transporter_ATP-binding"/>
</dbReference>
<evidence type="ECO:0000256" key="6">
    <source>
        <dbReference type="SAM" id="MobiDB-lite"/>
    </source>
</evidence>
<evidence type="ECO:0000259" key="7">
    <source>
        <dbReference type="PROSITE" id="PS50893"/>
    </source>
</evidence>
<dbReference type="Pfam" id="PF00005">
    <property type="entry name" value="ABC_tran"/>
    <property type="match status" value="1"/>
</dbReference>
<dbReference type="EMBL" id="QFOZ01000002">
    <property type="protein sequence ID" value="PZP89540.1"/>
    <property type="molecule type" value="Genomic_DNA"/>
</dbReference>
<dbReference type="PANTHER" id="PTHR42711:SF17">
    <property type="entry name" value="ABC TRANSPORTER ATP-BINDING PROTEIN"/>
    <property type="match status" value="1"/>
</dbReference>
<organism evidence="8 9">
    <name type="scientific">Lawsonella clevelandensis</name>
    <dbReference type="NCBI Taxonomy" id="1528099"/>
    <lineage>
        <taxon>Bacteria</taxon>
        <taxon>Bacillati</taxon>
        <taxon>Actinomycetota</taxon>
        <taxon>Actinomycetes</taxon>
        <taxon>Mycobacteriales</taxon>
        <taxon>Lawsonellaceae</taxon>
        <taxon>Lawsonella</taxon>
    </lineage>
</organism>
<gene>
    <name evidence="8" type="ORF">DI579_02870</name>
</gene>
<comment type="caution">
    <text evidence="8">The sequence shown here is derived from an EMBL/GenBank/DDBJ whole genome shotgun (WGS) entry which is preliminary data.</text>
</comment>
<dbReference type="Gene3D" id="3.40.50.300">
    <property type="entry name" value="P-loop containing nucleotide triphosphate hydrolases"/>
    <property type="match status" value="1"/>
</dbReference>
<name>A0A2W5ICP8_9ACTN</name>
<dbReference type="CDD" id="cd03230">
    <property type="entry name" value="ABC_DR_subfamily_A"/>
    <property type="match status" value="1"/>
</dbReference>
<dbReference type="InterPro" id="IPR003439">
    <property type="entry name" value="ABC_transporter-like_ATP-bd"/>
</dbReference>
<dbReference type="PROSITE" id="PS50893">
    <property type="entry name" value="ABC_TRANSPORTER_2"/>
    <property type="match status" value="1"/>
</dbReference>
<dbReference type="GO" id="GO:0005886">
    <property type="term" value="C:plasma membrane"/>
    <property type="evidence" value="ECO:0007669"/>
    <property type="project" value="UniProtKB-SubCell"/>
</dbReference>
<keyword evidence="5" id="KW-0046">Antibiotic resistance</keyword>
<evidence type="ECO:0000313" key="8">
    <source>
        <dbReference type="EMBL" id="PZP89540.1"/>
    </source>
</evidence>
<accession>A0A2W5ICP8</accession>